<accession>A0A9N9WM28</accession>
<evidence type="ECO:0000313" key="3">
    <source>
        <dbReference type="Proteomes" id="UP001153620"/>
    </source>
</evidence>
<feature type="signal peptide" evidence="1">
    <location>
        <begin position="1"/>
        <end position="20"/>
    </location>
</feature>
<keyword evidence="3" id="KW-1185">Reference proteome</keyword>
<evidence type="ECO:0000313" key="2">
    <source>
        <dbReference type="EMBL" id="CAG9800921.1"/>
    </source>
</evidence>
<feature type="chain" id="PRO_5040156442" evidence="1">
    <location>
        <begin position="21"/>
        <end position="200"/>
    </location>
</feature>
<reference evidence="2" key="1">
    <citation type="submission" date="2022-01" db="EMBL/GenBank/DDBJ databases">
        <authorList>
            <person name="King R."/>
        </authorList>
    </citation>
    <scope>NUCLEOTIDE SEQUENCE</scope>
</reference>
<dbReference type="EMBL" id="OU895877">
    <property type="protein sequence ID" value="CAG9800921.1"/>
    <property type="molecule type" value="Genomic_DNA"/>
</dbReference>
<organism evidence="2 3">
    <name type="scientific">Chironomus riparius</name>
    <dbReference type="NCBI Taxonomy" id="315576"/>
    <lineage>
        <taxon>Eukaryota</taxon>
        <taxon>Metazoa</taxon>
        <taxon>Ecdysozoa</taxon>
        <taxon>Arthropoda</taxon>
        <taxon>Hexapoda</taxon>
        <taxon>Insecta</taxon>
        <taxon>Pterygota</taxon>
        <taxon>Neoptera</taxon>
        <taxon>Endopterygota</taxon>
        <taxon>Diptera</taxon>
        <taxon>Nematocera</taxon>
        <taxon>Chironomoidea</taxon>
        <taxon>Chironomidae</taxon>
        <taxon>Chironominae</taxon>
        <taxon>Chironomus</taxon>
    </lineage>
</organism>
<proteinExistence type="predicted"/>
<dbReference type="Proteomes" id="UP001153620">
    <property type="component" value="Chromosome 1"/>
</dbReference>
<name>A0A9N9WM28_9DIPT</name>
<gene>
    <name evidence="2" type="ORF">CHIRRI_LOCUS3858</name>
</gene>
<reference evidence="2" key="2">
    <citation type="submission" date="2022-10" db="EMBL/GenBank/DDBJ databases">
        <authorList>
            <consortium name="ENA_rothamsted_submissions"/>
            <consortium name="culmorum"/>
            <person name="King R."/>
        </authorList>
    </citation>
    <scope>NUCLEOTIDE SEQUENCE</scope>
</reference>
<dbReference type="AlphaFoldDB" id="A0A9N9WM28"/>
<keyword evidence="1" id="KW-0732">Signal</keyword>
<evidence type="ECO:0000256" key="1">
    <source>
        <dbReference type="SAM" id="SignalP"/>
    </source>
</evidence>
<protein>
    <submittedName>
        <fullName evidence="2">Uncharacterized protein</fullName>
    </submittedName>
</protein>
<sequence length="200" mass="22880">MDSNTIGIIFLLIATSFATSKSIEDYDSNDVNGNIINDGIQSSHDYYGDYIDDMKSSSEMTKRTPEIYYNDKRNILSALRSKMRRSNNIKPIEDVEDKYKFAPVLSVDALNNLNGFFDNLASNIHTMESRNLLPNQMRLLGESEYRPRTDPYSSSAAFINSVRSYAPSKSIRKLLSYQPESHRNSNFYDPVYSRLGLGRR</sequence>
<dbReference type="OrthoDB" id="7477138at2759"/>